<evidence type="ECO:0000259" key="1">
    <source>
        <dbReference type="Pfam" id="PF03167"/>
    </source>
</evidence>
<dbReference type="OrthoDB" id="1648625at2"/>
<gene>
    <name evidence="2" type="ORF">SAMN05660649_04598</name>
</gene>
<reference evidence="3" key="1">
    <citation type="submission" date="2016-10" db="EMBL/GenBank/DDBJ databases">
        <authorList>
            <person name="Varghese N."/>
            <person name="Submissions S."/>
        </authorList>
    </citation>
    <scope>NUCLEOTIDE SEQUENCE [LARGE SCALE GENOMIC DNA]</scope>
    <source>
        <strain evidence="3">DSM 17038</strain>
    </source>
</reference>
<dbReference type="InterPro" id="IPR036895">
    <property type="entry name" value="Uracil-DNA_glycosylase-like_sf"/>
</dbReference>
<dbReference type="STRING" id="341036.SAMN05660649_04598"/>
<organism evidence="2 3">
    <name type="scientific">Desulfotruncus arcticus DSM 17038</name>
    <dbReference type="NCBI Taxonomy" id="1121424"/>
    <lineage>
        <taxon>Bacteria</taxon>
        <taxon>Bacillati</taxon>
        <taxon>Bacillota</taxon>
        <taxon>Clostridia</taxon>
        <taxon>Eubacteriales</taxon>
        <taxon>Desulfallaceae</taxon>
        <taxon>Desulfotruncus</taxon>
    </lineage>
</organism>
<sequence length="198" mass="22155">MNIKNELESLPFEKSNMQFCNVDVDPEKILAIMINEVVPADPKQDFYGADDAAYLETAIPLFQKAGIHVNSISDILNLGVYITNAVKAPKAGYTISREQIEESLPFLEKELSLFPNIKVVMLMGDVAKKAFNMISKKTTGKNAVPGVSTYKLRNSEIYHEGIRIMPSYIMTGQNILIEKSKFEMAAEDISVMVKMIQQ</sequence>
<proteinExistence type="predicted"/>
<dbReference type="Gene3D" id="3.40.470.10">
    <property type="entry name" value="Uracil-DNA glycosylase-like domain"/>
    <property type="match status" value="1"/>
</dbReference>
<evidence type="ECO:0000313" key="2">
    <source>
        <dbReference type="EMBL" id="SFH29059.1"/>
    </source>
</evidence>
<keyword evidence="3" id="KW-1185">Reference proteome</keyword>
<feature type="domain" description="Uracil-DNA glycosylase-like" evidence="1">
    <location>
        <begin position="74"/>
        <end position="146"/>
    </location>
</feature>
<protein>
    <submittedName>
        <fullName evidence="2">Uracil-DNA glycosylase</fullName>
    </submittedName>
</protein>
<dbReference type="Proteomes" id="UP000199337">
    <property type="component" value="Unassembled WGS sequence"/>
</dbReference>
<dbReference type="InterPro" id="IPR005122">
    <property type="entry name" value="Uracil-DNA_glycosylase-like"/>
</dbReference>
<name>A0A1I2YUV9_9FIRM</name>
<dbReference type="Pfam" id="PF03167">
    <property type="entry name" value="UDG"/>
    <property type="match status" value="1"/>
</dbReference>
<evidence type="ECO:0000313" key="3">
    <source>
        <dbReference type="Proteomes" id="UP000199337"/>
    </source>
</evidence>
<dbReference type="RefSeq" id="WP_092474860.1">
    <property type="nucleotide sequence ID" value="NZ_FOOX01000023.1"/>
</dbReference>
<dbReference type="EMBL" id="FOOX01000023">
    <property type="protein sequence ID" value="SFH29059.1"/>
    <property type="molecule type" value="Genomic_DNA"/>
</dbReference>
<dbReference type="SUPFAM" id="SSF52141">
    <property type="entry name" value="Uracil-DNA glycosylase-like"/>
    <property type="match status" value="1"/>
</dbReference>
<dbReference type="AlphaFoldDB" id="A0A1I2YUV9"/>
<accession>A0A1I2YUV9</accession>